<name>A0A835HB23_9MAGN</name>
<comment type="caution">
    <text evidence="1">The sequence shown here is derived from an EMBL/GenBank/DDBJ whole genome shotgun (WGS) entry which is preliminary data.</text>
</comment>
<dbReference type="EMBL" id="JADFTS010000007">
    <property type="protein sequence ID" value="KAF9596031.1"/>
    <property type="molecule type" value="Genomic_DNA"/>
</dbReference>
<evidence type="ECO:0000313" key="1">
    <source>
        <dbReference type="EMBL" id="KAF9596031.1"/>
    </source>
</evidence>
<protein>
    <recommendedName>
        <fullName evidence="3">Reverse transcriptase domain-containing protein</fullName>
    </recommendedName>
</protein>
<dbReference type="InterPro" id="IPR052343">
    <property type="entry name" value="Retrotransposon-Effector_Assoc"/>
</dbReference>
<keyword evidence="2" id="KW-1185">Reference proteome</keyword>
<proteinExistence type="predicted"/>
<sequence>MFLEIPQRKYVKLRKYLLISTPPSARTRATDQREKALAKILANLVLREERHWAQRANTTWHQDGDDNTKNFHMSVIINRQAHGITAIKDTAGLWQHEEEAISKVFVEHFHKSFDKSDDDPTSKIFNSFTSRVSALDNIDMIKIPKEEEIKVAAFQIGANKSAGPDGFTGKFFHTYWDTVGQDVTSFIQQFYITTQFTKPLNHTNIVLIPKTKKRSSIVIFRSIGLFPYPTRSSSMVDLAATSAQSESNLIKGISIGHGVPTINHLLYADDLVLFGNNDLNEPSFNGRFQAQRSISIWHQKTATNHNLFGEPHLPQQSYKQVLPPNSSETATKTQIMEGIYPLKR</sequence>
<dbReference type="OrthoDB" id="1934719at2759"/>
<evidence type="ECO:0008006" key="3">
    <source>
        <dbReference type="Google" id="ProtNLM"/>
    </source>
</evidence>
<dbReference type="PANTHER" id="PTHR46890">
    <property type="entry name" value="NON-LTR RETROLELEMENT REVERSE TRANSCRIPTASE-LIKE PROTEIN-RELATED"/>
    <property type="match status" value="1"/>
</dbReference>
<gene>
    <name evidence="1" type="ORF">IFM89_006958</name>
</gene>
<reference evidence="1 2" key="1">
    <citation type="submission" date="2020-10" db="EMBL/GenBank/DDBJ databases">
        <title>The Coptis chinensis genome and diversification of protoberbering-type alkaloids.</title>
        <authorList>
            <person name="Wang B."/>
            <person name="Shu S."/>
            <person name="Song C."/>
            <person name="Liu Y."/>
        </authorList>
    </citation>
    <scope>NUCLEOTIDE SEQUENCE [LARGE SCALE GENOMIC DNA]</scope>
    <source>
        <strain evidence="1">HL-2020</strain>
        <tissue evidence="1">Leaf</tissue>
    </source>
</reference>
<organism evidence="1 2">
    <name type="scientific">Coptis chinensis</name>
    <dbReference type="NCBI Taxonomy" id="261450"/>
    <lineage>
        <taxon>Eukaryota</taxon>
        <taxon>Viridiplantae</taxon>
        <taxon>Streptophyta</taxon>
        <taxon>Embryophyta</taxon>
        <taxon>Tracheophyta</taxon>
        <taxon>Spermatophyta</taxon>
        <taxon>Magnoliopsida</taxon>
        <taxon>Ranunculales</taxon>
        <taxon>Ranunculaceae</taxon>
        <taxon>Coptidoideae</taxon>
        <taxon>Coptis</taxon>
    </lineage>
</organism>
<evidence type="ECO:0000313" key="2">
    <source>
        <dbReference type="Proteomes" id="UP000631114"/>
    </source>
</evidence>
<dbReference type="Proteomes" id="UP000631114">
    <property type="component" value="Unassembled WGS sequence"/>
</dbReference>
<accession>A0A835HB23</accession>
<dbReference type="PANTHER" id="PTHR46890:SF1">
    <property type="entry name" value="REVERSE TRANSCRIPTASE DOMAIN-CONTAINING PROTEIN"/>
    <property type="match status" value="1"/>
</dbReference>
<dbReference type="AlphaFoldDB" id="A0A835HB23"/>